<feature type="region of interest" description="Disordered" evidence="1">
    <location>
        <begin position="380"/>
        <end position="415"/>
    </location>
</feature>
<dbReference type="EMBL" id="CCBN010000003">
    <property type="protein sequence ID" value="CDO52608.1"/>
    <property type="molecule type" value="Genomic_DNA"/>
</dbReference>
<dbReference type="AlphaFoldDB" id="A0A0J9X5Z8"/>
<feature type="region of interest" description="Disordered" evidence="1">
    <location>
        <begin position="325"/>
        <end position="349"/>
    </location>
</feature>
<comment type="caution">
    <text evidence="2">The sequence shown here is derived from an EMBL/GenBank/DDBJ whole genome shotgun (WGS) entry which is preliminary data.</text>
</comment>
<proteinExistence type="predicted"/>
<sequence length="439" mass="49345">MELAAAFSTLDHKALDIIYTQLPFLPLLLQKRVSNKGADDVSSMSLHGRHVALAHALLLVHELIITSKETAIVARYSDRSTADGPVGNSHAGNVENSNARNDTPALLHMDQTVIGLPLQQKPSPALPALSVDVESTNFPVVDPEFSVPPTINPYNPTKDYLPTWLKRTYMYWRWTLKSPLHDIPPRYAVWITLHLTHPAIKYHLHSLIPLATATTAKFASSVEVNEYILHRATGHIRVQEELAREEFCRLRQPDTMSIIAFNAQFLRIFAKIRHFYHPDRIAIQYYDRIRPAIRKRLAVKFYEKYTTTTSSGVFVTPLRDPCPCKTSKRKNSSNDNNINPGLPATAAAGGTKRERQSCCYPTLESLMLTAEQVDDFHRPLPPVPLPPKKKAGFLGTLLKPGGSDNQRRCSGIKSRQPLRVVDIYGESNDSDEYKTKPED</sequence>
<dbReference type="OrthoDB" id="10630207at2759"/>
<evidence type="ECO:0000256" key="1">
    <source>
        <dbReference type="SAM" id="MobiDB-lite"/>
    </source>
</evidence>
<keyword evidence="3" id="KW-1185">Reference proteome</keyword>
<evidence type="ECO:0000313" key="3">
    <source>
        <dbReference type="Proteomes" id="UP000242525"/>
    </source>
</evidence>
<evidence type="ECO:0000313" key="2">
    <source>
        <dbReference type="EMBL" id="CDO52608.1"/>
    </source>
</evidence>
<accession>A0A0J9X5Z8</accession>
<protein>
    <submittedName>
        <fullName evidence="2">Uncharacterized protein</fullName>
    </submittedName>
</protein>
<reference evidence="2" key="1">
    <citation type="submission" date="2014-03" db="EMBL/GenBank/DDBJ databases">
        <authorList>
            <person name="Casaregola S."/>
        </authorList>
    </citation>
    <scope>NUCLEOTIDE SEQUENCE [LARGE SCALE GENOMIC DNA]</scope>
    <source>
        <strain evidence="2">CLIB 918</strain>
    </source>
</reference>
<organism evidence="2 3">
    <name type="scientific">Geotrichum candidum</name>
    <name type="common">Oospora lactis</name>
    <name type="synonym">Dipodascus geotrichum</name>
    <dbReference type="NCBI Taxonomy" id="1173061"/>
    <lineage>
        <taxon>Eukaryota</taxon>
        <taxon>Fungi</taxon>
        <taxon>Dikarya</taxon>
        <taxon>Ascomycota</taxon>
        <taxon>Saccharomycotina</taxon>
        <taxon>Dipodascomycetes</taxon>
        <taxon>Dipodascales</taxon>
        <taxon>Dipodascaceae</taxon>
        <taxon>Geotrichum</taxon>
    </lineage>
</organism>
<gene>
    <name evidence="2" type="ORF">BN980_GECA03s04580g</name>
</gene>
<dbReference type="Proteomes" id="UP000242525">
    <property type="component" value="Unassembled WGS sequence"/>
</dbReference>
<name>A0A0J9X5Z8_GEOCN</name>